<proteinExistence type="predicted"/>
<name>A0A8J7Z5Y9_9CYAN</name>
<protein>
    <submittedName>
        <fullName evidence="1">Uncharacterized protein</fullName>
    </submittedName>
</protein>
<dbReference type="AlphaFoldDB" id="A0A8J7Z5Y9"/>
<keyword evidence="2" id="KW-1185">Reference proteome</keyword>
<reference evidence="1" key="1">
    <citation type="submission" date="2019-12" db="EMBL/GenBank/DDBJ databases">
        <title>High-Quality draft genome sequences of three cyanobacteria isolated from the limestone walls of the Old Cathedral of Coimbra.</title>
        <authorList>
            <person name="Tiago I."/>
            <person name="Soares F."/>
            <person name="Portugal A."/>
        </authorList>
    </citation>
    <scope>NUCLEOTIDE SEQUENCE</scope>
    <source>
        <strain evidence="1">A</strain>
    </source>
</reference>
<dbReference type="EMBL" id="WVIE01000019">
    <property type="protein sequence ID" value="NDJ18781.1"/>
    <property type="molecule type" value="Genomic_DNA"/>
</dbReference>
<dbReference type="Proteomes" id="UP000646053">
    <property type="component" value="Unassembled WGS sequence"/>
</dbReference>
<accession>A0A8J7Z5Y9</accession>
<evidence type="ECO:0000313" key="2">
    <source>
        <dbReference type="Proteomes" id="UP000646053"/>
    </source>
</evidence>
<sequence>MTPVIDSSSSTIVVAVCCSEGWVDCSPVGVAGVEGTVGVTGAVESGVVGVIGVDESGVVGLVESGVVGMVGVIVESGVVGLVESGVVGVIGVDESGVVEGVIGSDESGIPDGEEGSDCGDGIVLESGVKGVAGEFVGDVESGNRGVEGTVEGCAAGAFDGISGIVVGAGESAGFVIEESVGRVEGRAGAIVESAGWLIGIPGVVPKPAGVEGIPKESAGDALGVSDGAGSAEVVGKRGVVEVGVTGFSVGTDPFTSFEIDSTSAATGSREPAKIAATLAAAIGFNMLTFISK</sequence>
<gene>
    <name evidence="1" type="ORF">GS601_16035</name>
</gene>
<comment type="caution">
    <text evidence="1">The sequence shown here is derived from an EMBL/GenBank/DDBJ whole genome shotgun (WGS) entry which is preliminary data.</text>
</comment>
<organism evidence="1 2">
    <name type="scientific">Myxacorys almedinensis A</name>
    <dbReference type="NCBI Taxonomy" id="2690445"/>
    <lineage>
        <taxon>Bacteria</taxon>
        <taxon>Bacillati</taxon>
        <taxon>Cyanobacteriota</taxon>
        <taxon>Cyanophyceae</taxon>
        <taxon>Leptolyngbyales</taxon>
        <taxon>Leptolyngbyaceae</taxon>
        <taxon>Myxacorys</taxon>
        <taxon>Myxacorys almedinensis</taxon>
    </lineage>
</organism>
<evidence type="ECO:0000313" key="1">
    <source>
        <dbReference type="EMBL" id="NDJ18781.1"/>
    </source>
</evidence>